<name>A0ABM8API9_9BACT</name>
<accession>A0ABM8API9</accession>
<proteinExistence type="predicted"/>
<dbReference type="InterPro" id="IPR029063">
    <property type="entry name" value="SAM-dependent_MTases_sf"/>
</dbReference>
<evidence type="ECO:0000313" key="1">
    <source>
        <dbReference type="EMBL" id="BDQ33293.1"/>
    </source>
</evidence>
<reference evidence="1" key="1">
    <citation type="submission" date="2022-08" db="EMBL/GenBank/DDBJ databases">
        <title>Genome Sequence of the sulphate-reducing bacterium, Pseudodesulfovibrio portus JCM14722.</title>
        <authorList>
            <person name="Kondo R."/>
            <person name="Kataoka T."/>
        </authorList>
    </citation>
    <scope>NUCLEOTIDE SEQUENCE</scope>
    <source>
        <strain evidence="1">JCM 14722</strain>
    </source>
</reference>
<dbReference type="Gene3D" id="3.40.50.150">
    <property type="entry name" value="Vaccinia Virus protein VP39"/>
    <property type="match status" value="1"/>
</dbReference>
<dbReference type="SUPFAM" id="SSF53335">
    <property type="entry name" value="S-adenosyl-L-methionine-dependent methyltransferases"/>
    <property type="match status" value="1"/>
</dbReference>
<organism evidence="1 2">
    <name type="scientific">Pseudodesulfovibrio portus</name>
    <dbReference type="NCBI Taxonomy" id="231439"/>
    <lineage>
        <taxon>Bacteria</taxon>
        <taxon>Pseudomonadati</taxon>
        <taxon>Thermodesulfobacteriota</taxon>
        <taxon>Desulfovibrionia</taxon>
        <taxon>Desulfovibrionales</taxon>
        <taxon>Desulfovibrionaceae</taxon>
    </lineage>
</organism>
<keyword evidence="2" id="KW-1185">Reference proteome</keyword>
<dbReference type="EMBL" id="AP026708">
    <property type="protein sequence ID" value="BDQ33293.1"/>
    <property type="molecule type" value="Genomic_DNA"/>
</dbReference>
<sequence length="207" mass="23518">MEHTYDPWYVLKKFSKYLAPGGKLVVQTPNVQCWETIYRLLSGDFPYVSGGTWDYSHIRWYTLKSWIDIGFVAGFNVISMLPQIAGNPDLSHLEKRKEIKTLRLPPPETKSNYQPIDIVMPVDIKPIYNLFLAHAFVLLLEKDRDPEDYDPTPAGGYLESYRLNTPNFLADIAALAAHPIVPSSFSTVRKKAVTVAETLKMKAGKKE</sequence>
<dbReference type="Proteomes" id="UP001061361">
    <property type="component" value="Chromosome"/>
</dbReference>
<protein>
    <submittedName>
        <fullName evidence="1">Uncharacterized protein</fullName>
    </submittedName>
</protein>
<gene>
    <name evidence="1" type="ORF">JCM14722_08350</name>
</gene>
<evidence type="ECO:0000313" key="2">
    <source>
        <dbReference type="Proteomes" id="UP001061361"/>
    </source>
</evidence>